<evidence type="ECO:0000313" key="1">
    <source>
        <dbReference type="EMBL" id="KAF9944287.1"/>
    </source>
</evidence>
<organism evidence="1 2">
    <name type="scientific">Mortierella alpina</name>
    <name type="common">Oleaginous fungus</name>
    <name type="synonym">Mortierella renispora</name>
    <dbReference type="NCBI Taxonomy" id="64518"/>
    <lineage>
        <taxon>Eukaryota</taxon>
        <taxon>Fungi</taxon>
        <taxon>Fungi incertae sedis</taxon>
        <taxon>Mucoromycota</taxon>
        <taxon>Mortierellomycotina</taxon>
        <taxon>Mortierellomycetes</taxon>
        <taxon>Mortierellales</taxon>
        <taxon>Mortierellaceae</taxon>
        <taxon>Mortierella</taxon>
    </lineage>
</organism>
<gene>
    <name evidence="1" type="ORF">BGZ70_004833</name>
</gene>
<sequence>KDDIQVLEYSKVAVLEKTSLTRTKLTALACVFSNDYNKNIRYLGIETNCKVFKDLSDGGKKKFFEHGVPSSVRVYLESPLVIRGYQIDVDFTASILVFTTMTHEIAAAEAPTSNVPLIDQAALPKSLEELCQQYKSIKDQYEEIKAQRRVTSRICKYSNPSSVETYSTQRSKKRAALGIELEHDLVESIEDLNDVVELMEKYEERHSKNRSNQRILARNSPSFEYVWNHMDKFHKLSTLKKSMALSGIVDLDVHANFPEHARRLLECKAAVDRPASIRDRFAAYQECVDDYGDAKEARFKPFEGSV</sequence>
<reference evidence="1" key="1">
    <citation type="journal article" date="2020" name="Fungal Divers.">
        <title>Resolving the Mortierellaceae phylogeny through synthesis of multi-gene phylogenetics and phylogenomics.</title>
        <authorList>
            <person name="Vandepol N."/>
            <person name="Liber J."/>
            <person name="Desiro A."/>
            <person name="Na H."/>
            <person name="Kennedy M."/>
            <person name="Barry K."/>
            <person name="Grigoriev I.V."/>
            <person name="Miller A.N."/>
            <person name="O'Donnell K."/>
            <person name="Stajich J.E."/>
            <person name="Bonito G."/>
        </authorList>
    </citation>
    <scope>NUCLEOTIDE SEQUENCE</scope>
    <source>
        <strain evidence="1">CK1249</strain>
    </source>
</reference>
<keyword evidence="2" id="KW-1185">Reference proteome</keyword>
<dbReference type="AlphaFoldDB" id="A0A9P6LU75"/>
<protein>
    <submittedName>
        <fullName evidence="1">Uncharacterized protein</fullName>
    </submittedName>
</protein>
<evidence type="ECO:0000313" key="2">
    <source>
        <dbReference type="Proteomes" id="UP000738359"/>
    </source>
</evidence>
<dbReference type="EMBL" id="JAAAHY010002531">
    <property type="protein sequence ID" value="KAF9944287.1"/>
    <property type="molecule type" value="Genomic_DNA"/>
</dbReference>
<dbReference type="Proteomes" id="UP000738359">
    <property type="component" value="Unassembled WGS sequence"/>
</dbReference>
<name>A0A9P6LU75_MORAP</name>
<feature type="non-terminal residue" evidence="1">
    <location>
        <position position="1"/>
    </location>
</feature>
<comment type="caution">
    <text evidence="1">The sequence shown here is derived from an EMBL/GenBank/DDBJ whole genome shotgun (WGS) entry which is preliminary data.</text>
</comment>
<proteinExistence type="predicted"/>
<accession>A0A9P6LU75</accession>
<dbReference type="OrthoDB" id="2426870at2759"/>